<proteinExistence type="predicted"/>
<accession>A0A059LAX2</accession>
<reference evidence="1 2" key="1">
    <citation type="submission" date="2013-12" db="EMBL/GenBank/DDBJ databases">
        <authorList>
            <person name="Formusa P.A."/>
            <person name="Habash M."/>
            <person name="Lee H."/>
            <person name="Trevors J.T."/>
        </authorList>
    </citation>
    <scope>NUCLEOTIDE SEQUENCE [LARGE SCALE GENOMIC DNA]</scope>
    <source>
        <strain evidence="1 2">PD30</strain>
    </source>
</reference>
<comment type="caution">
    <text evidence="1">The sequence shown here is derived from an EMBL/GenBank/DDBJ whole genome shotgun (WGS) entry which is preliminary data.</text>
</comment>
<dbReference type="AlphaFoldDB" id="A0A059LAX2"/>
<sequence>MSLNAMESQGRASDKQLATLVKKLIQSDFLQLSPGHQQTGITGVVQYGRQENKNTLVVRAKLNEKSEYDILAVGLRKASGELVSMTLPKPRDEAAGIARSRPSLLSLPNELLQQIAEQTGQRNNGVNVSLRGVNRHMKAIADRQLSDGQRFLVQNGESLEAMGHSAVDMQFLGTRSAAEQGFVLANGARLKELGHNSFAIRELAACPAAQQSFVLTNGARLKALGYRAVVMRFLAACPAAEQDFVLANGAPLKEMGHSVGATQFLATRPAAEQAFVLANGTRLQALGHSAGAMLRLATRPAAEQAFVLYGVRQ</sequence>
<name>A0A059LAX2_9PSED</name>
<gene>
    <name evidence="1" type="ORF">V466_00250</name>
</gene>
<dbReference type="Proteomes" id="UP000026739">
    <property type="component" value="Unassembled WGS sequence"/>
</dbReference>
<organism evidence="1 2">
    <name type="scientific">Pseudomonas mandelii PD30</name>
    <dbReference type="NCBI Taxonomy" id="1419583"/>
    <lineage>
        <taxon>Bacteria</taxon>
        <taxon>Pseudomonadati</taxon>
        <taxon>Pseudomonadota</taxon>
        <taxon>Gammaproteobacteria</taxon>
        <taxon>Pseudomonadales</taxon>
        <taxon>Pseudomonadaceae</taxon>
        <taxon>Pseudomonas</taxon>
    </lineage>
</organism>
<protein>
    <submittedName>
        <fullName evidence="1">Uncharacterized protein</fullName>
    </submittedName>
</protein>
<evidence type="ECO:0000313" key="1">
    <source>
        <dbReference type="EMBL" id="KDD71139.1"/>
    </source>
</evidence>
<evidence type="ECO:0000313" key="2">
    <source>
        <dbReference type="Proteomes" id="UP000026739"/>
    </source>
</evidence>
<dbReference type="EMBL" id="AZQQ01000052">
    <property type="protein sequence ID" value="KDD71139.1"/>
    <property type="molecule type" value="Genomic_DNA"/>
</dbReference>